<accession>A0A9W6MWN6</accession>
<evidence type="ECO:0000313" key="4">
    <source>
        <dbReference type="EMBL" id="GLK69206.1"/>
    </source>
</evidence>
<dbReference type="GO" id="GO:0006355">
    <property type="term" value="P:regulation of DNA-templated transcription"/>
    <property type="evidence" value="ECO:0007669"/>
    <property type="project" value="InterPro"/>
</dbReference>
<dbReference type="Gene3D" id="1.10.10.10">
    <property type="entry name" value="Winged helix-like DNA-binding domain superfamily/Winged helix DNA-binding domain"/>
    <property type="match status" value="1"/>
</dbReference>
<organism evidence="4 5">
    <name type="scientific">Hansschlegelia plantiphila</name>
    <dbReference type="NCBI Taxonomy" id="374655"/>
    <lineage>
        <taxon>Bacteria</taxon>
        <taxon>Pseudomonadati</taxon>
        <taxon>Pseudomonadota</taxon>
        <taxon>Alphaproteobacteria</taxon>
        <taxon>Hyphomicrobiales</taxon>
        <taxon>Methylopilaceae</taxon>
        <taxon>Hansschlegelia</taxon>
    </lineage>
</organism>
<dbReference type="AlphaFoldDB" id="A0A9W6MWN6"/>
<evidence type="ECO:0000259" key="3">
    <source>
        <dbReference type="PROSITE" id="PS51755"/>
    </source>
</evidence>
<dbReference type="InterPro" id="IPR001867">
    <property type="entry name" value="OmpR/PhoB-type_DNA-bd"/>
</dbReference>
<dbReference type="GO" id="GO:0003677">
    <property type="term" value="F:DNA binding"/>
    <property type="evidence" value="ECO:0007669"/>
    <property type="project" value="UniProtKB-UniRule"/>
</dbReference>
<evidence type="ECO:0000256" key="2">
    <source>
        <dbReference type="PROSITE-ProRule" id="PRU01091"/>
    </source>
</evidence>
<dbReference type="SMART" id="SM00862">
    <property type="entry name" value="Trans_reg_C"/>
    <property type="match status" value="1"/>
</dbReference>
<dbReference type="InterPro" id="IPR036388">
    <property type="entry name" value="WH-like_DNA-bd_sf"/>
</dbReference>
<dbReference type="GO" id="GO:0000160">
    <property type="term" value="P:phosphorelay signal transduction system"/>
    <property type="evidence" value="ECO:0007669"/>
    <property type="project" value="InterPro"/>
</dbReference>
<evidence type="ECO:0000313" key="5">
    <source>
        <dbReference type="Proteomes" id="UP001143372"/>
    </source>
</evidence>
<keyword evidence="5" id="KW-1185">Reference proteome</keyword>
<dbReference type="CDD" id="cd00383">
    <property type="entry name" value="trans_reg_C"/>
    <property type="match status" value="1"/>
</dbReference>
<dbReference type="Pfam" id="PF00486">
    <property type="entry name" value="Trans_reg_C"/>
    <property type="match status" value="1"/>
</dbReference>
<sequence length="164" mass="18487">MKLELNHDERIVRRGGSFARIAPHPFAVLEALVEAYPRVARRESIHSRLYEMRADGDEPDVRIVNVYVCHLRRDLKPLGLTVLSVWGQGYRLVETASDGEGIEVEKSRSQLVHADSDLRPAERMRMAELVSRGASVTTVARELGKPYRKIIAEMEQAGLLRVSA</sequence>
<reference evidence="4" key="1">
    <citation type="journal article" date="2014" name="Int. J. Syst. Evol. Microbiol.">
        <title>Complete genome sequence of Corynebacterium casei LMG S-19264T (=DSM 44701T), isolated from a smear-ripened cheese.</title>
        <authorList>
            <consortium name="US DOE Joint Genome Institute (JGI-PGF)"/>
            <person name="Walter F."/>
            <person name="Albersmeier A."/>
            <person name="Kalinowski J."/>
            <person name="Ruckert C."/>
        </authorList>
    </citation>
    <scope>NUCLEOTIDE SEQUENCE</scope>
    <source>
        <strain evidence="4">VKM B-2347</strain>
    </source>
</reference>
<reference evidence="4" key="2">
    <citation type="submission" date="2023-01" db="EMBL/GenBank/DDBJ databases">
        <authorList>
            <person name="Sun Q."/>
            <person name="Evtushenko L."/>
        </authorList>
    </citation>
    <scope>NUCLEOTIDE SEQUENCE</scope>
    <source>
        <strain evidence="4">VKM B-2347</strain>
    </source>
</reference>
<name>A0A9W6MWN6_9HYPH</name>
<feature type="domain" description="OmpR/PhoB-type" evidence="3">
    <location>
        <begin position="1"/>
        <end position="94"/>
    </location>
</feature>
<dbReference type="EMBL" id="BSFI01000021">
    <property type="protein sequence ID" value="GLK69206.1"/>
    <property type="molecule type" value="Genomic_DNA"/>
</dbReference>
<comment type="caution">
    <text evidence="4">The sequence shown here is derived from an EMBL/GenBank/DDBJ whole genome shotgun (WGS) entry which is preliminary data.</text>
</comment>
<gene>
    <name evidence="4" type="ORF">GCM10008179_28440</name>
</gene>
<evidence type="ECO:0000256" key="1">
    <source>
        <dbReference type="ARBA" id="ARBA00023125"/>
    </source>
</evidence>
<dbReference type="Proteomes" id="UP001143372">
    <property type="component" value="Unassembled WGS sequence"/>
</dbReference>
<proteinExistence type="predicted"/>
<feature type="DNA-binding region" description="OmpR/PhoB-type" evidence="2">
    <location>
        <begin position="1"/>
        <end position="94"/>
    </location>
</feature>
<dbReference type="InterPro" id="IPR016032">
    <property type="entry name" value="Sig_transdc_resp-reg_C-effctor"/>
</dbReference>
<dbReference type="PROSITE" id="PS51755">
    <property type="entry name" value="OMPR_PHOB"/>
    <property type="match status" value="1"/>
</dbReference>
<dbReference type="SUPFAM" id="SSF46894">
    <property type="entry name" value="C-terminal effector domain of the bipartite response regulators"/>
    <property type="match status" value="1"/>
</dbReference>
<keyword evidence="1 2" id="KW-0238">DNA-binding</keyword>
<protein>
    <recommendedName>
        <fullName evidence="3">OmpR/PhoB-type domain-containing protein</fullName>
    </recommendedName>
</protein>